<reference evidence="3" key="1">
    <citation type="submission" date="2020-08" db="EMBL/GenBank/DDBJ databases">
        <title>Multicomponent nature underlies the extraordinary mechanical properties of spider dragline silk.</title>
        <authorList>
            <person name="Kono N."/>
            <person name="Nakamura H."/>
            <person name="Mori M."/>
            <person name="Yoshida Y."/>
            <person name="Ohtoshi R."/>
            <person name="Malay A.D."/>
            <person name="Moran D.A.P."/>
            <person name="Tomita M."/>
            <person name="Numata K."/>
            <person name="Arakawa K."/>
        </authorList>
    </citation>
    <scope>NUCLEOTIDE SEQUENCE</scope>
</reference>
<dbReference type="AlphaFoldDB" id="A0A8X6P2J0"/>
<keyword evidence="2" id="KW-0732">Signal</keyword>
<dbReference type="EMBL" id="BMAW01015427">
    <property type="protein sequence ID" value="GFT43679.1"/>
    <property type="molecule type" value="Genomic_DNA"/>
</dbReference>
<accession>A0A8X6P2J0</accession>
<evidence type="ECO:0000256" key="1">
    <source>
        <dbReference type="SAM" id="Phobius"/>
    </source>
</evidence>
<name>A0A8X6P2J0_NEPPI</name>
<evidence type="ECO:0000313" key="4">
    <source>
        <dbReference type="Proteomes" id="UP000887013"/>
    </source>
</evidence>
<feature type="transmembrane region" description="Helical" evidence="1">
    <location>
        <begin position="64"/>
        <end position="83"/>
    </location>
</feature>
<keyword evidence="4" id="KW-1185">Reference proteome</keyword>
<dbReference type="Proteomes" id="UP000887013">
    <property type="component" value="Unassembled WGS sequence"/>
</dbReference>
<keyword evidence="1" id="KW-0812">Transmembrane</keyword>
<evidence type="ECO:0000313" key="3">
    <source>
        <dbReference type="EMBL" id="GFT43679.1"/>
    </source>
</evidence>
<keyword evidence="1" id="KW-1133">Transmembrane helix</keyword>
<evidence type="ECO:0000256" key="2">
    <source>
        <dbReference type="SAM" id="SignalP"/>
    </source>
</evidence>
<gene>
    <name evidence="3" type="ORF">NPIL_416561</name>
</gene>
<keyword evidence="1" id="KW-0472">Membrane</keyword>
<protein>
    <submittedName>
        <fullName evidence="3">Uncharacterized protein</fullName>
    </submittedName>
</protein>
<feature type="signal peptide" evidence="2">
    <location>
        <begin position="1"/>
        <end position="27"/>
    </location>
</feature>
<comment type="caution">
    <text evidence="3">The sequence shown here is derived from an EMBL/GenBank/DDBJ whole genome shotgun (WGS) entry which is preliminary data.</text>
</comment>
<feature type="chain" id="PRO_5036470115" evidence="2">
    <location>
        <begin position="28"/>
        <end position="99"/>
    </location>
</feature>
<proteinExistence type="predicted"/>
<organism evidence="3 4">
    <name type="scientific">Nephila pilipes</name>
    <name type="common">Giant wood spider</name>
    <name type="synonym">Nephila maculata</name>
    <dbReference type="NCBI Taxonomy" id="299642"/>
    <lineage>
        <taxon>Eukaryota</taxon>
        <taxon>Metazoa</taxon>
        <taxon>Ecdysozoa</taxon>
        <taxon>Arthropoda</taxon>
        <taxon>Chelicerata</taxon>
        <taxon>Arachnida</taxon>
        <taxon>Araneae</taxon>
        <taxon>Araneomorphae</taxon>
        <taxon>Entelegynae</taxon>
        <taxon>Araneoidea</taxon>
        <taxon>Nephilidae</taxon>
        <taxon>Nephila</taxon>
    </lineage>
</organism>
<sequence>MLRTEKELIVCLVSSLLHVLQMRHANGQLPTRNENTRFNSGPLADSLSLAGIKPSFVSGSFNSLYLLLTIPFTFANLIVYLVGDISSPDWHERNSLPNK</sequence>